<evidence type="ECO:0000313" key="3">
    <source>
        <dbReference type="Proteomes" id="UP000451471"/>
    </source>
</evidence>
<dbReference type="RefSeq" id="WP_158206612.1">
    <property type="nucleotide sequence ID" value="NZ_WSZK01000048.1"/>
</dbReference>
<keyword evidence="3" id="KW-1185">Reference proteome</keyword>
<dbReference type="OrthoDB" id="196304at2157"/>
<evidence type="ECO:0000313" key="2">
    <source>
        <dbReference type="EMBL" id="MWG36966.1"/>
    </source>
</evidence>
<reference evidence="2 3" key="1">
    <citation type="submission" date="2019-12" db="EMBL/GenBank/DDBJ databases">
        <title>Halocatena pleomorpha gen. nov. sp. nov., an extremely halophilic archaeon of family Halobacteriaceae isolated from saltpan soil.</title>
        <authorList>
            <person name="Pal Y."/>
            <person name="Verma A."/>
            <person name="Krishnamurthi S."/>
            <person name="Kumar P."/>
        </authorList>
    </citation>
    <scope>NUCLEOTIDE SEQUENCE [LARGE SCALE GENOMIC DNA]</scope>
    <source>
        <strain evidence="2 3">JCM 16495</strain>
    </source>
</reference>
<name>A0A6B0GPZ7_9EURY</name>
<proteinExistence type="predicted"/>
<dbReference type="AlphaFoldDB" id="A0A6B0GPZ7"/>
<dbReference type="InterPro" id="IPR058280">
    <property type="entry name" value="DUF7974"/>
</dbReference>
<comment type="caution">
    <text evidence="2">The sequence shown here is derived from an EMBL/GenBank/DDBJ whole genome shotgun (WGS) entry which is preliminary data.</text>
</comment>
<accession>A0A6B0GPZ7</accession>
<organism evidence="2 3">
    <name type="scientific">Halomarina oriensis</name>
    <dbReference type="NCBI Taxonomy" id="671145"/>
    <lineage>
        <taxon>Archaea</taxon>
        <taxon>Methanobacteriati</taxon>
        <taxon>Methanobacteriota</taxon>
        <taxon>Stenosarchaea group</taxon>
        <taxon>Halobacteria</taxon>
        <taxon>Halobacteriales</taxon>
        <taxon>Natronomonadaceae</taxon>
        <taxon>Halomarina</taxon>
    </lineage>
</organism>
<gene>
    <name evidence="2" type="ORF">GQS65_21180</name>
</gene>
<dbReference type="Proteomes" id="UP000451471">
    <property type="component" value="Unassembled WGS sequence"/>
</dbReference>
<feature type="domain" description="DUF7974" evidence="1">
    <location>
        <begin position="28"/>
        <end position="157"/>
    </location>
</feature>
<protein>
    <recommendedName>
        <fullName evidence="1">DUF7974 domain-containing protein</fullName>
    </recommendedName>
</protein>
<dbReference type="Pfam" id="PF25929">
    <property type="entry name" value="DUF7974"/>
    <property type="match status" value="1"/>
</dbReference>
<evidence type="ECO:0000259" key="1">
    <source>
        <dbReference type="Pfam" id="PF25929"/>
    </source>
</evidence>
<dbReference type="EMBL" id="WSZK01000048">
    <property type="protein sequence ID" value="MWG36966.1"/>
    <property type="molecule type" value="Genomic_DNA"/>
</dbReference>
<sequence length="158" mass="17640">MDAHDPKSNRADVGLDESRSFLTETVGKFVPQSVARRAVGVGLTAETTRCRQGDPVQFRVTFENRLPVPVAVRTPTARLWGWRVDGELEGSDERQYLTERPSQLQFRSGERKVVDVTWSGRFESDGVWTPAARGTHELVAFVATADERPRASLTVEIV</sequence>